<dbReference type="AlphaFoldDB" id="A0A3M0T2K9"/>
<evidence type="ECO:0000313" key="2">
    <source>
        <dbReference type="Proteomes" id="UP000277999"/>
    </source>
</evidence>
<proteinExistence type="predicted"/>
<sequence length="185" mass="22037">MNSKKLVFDAYHGTDYNAEKCITKYKKYKVSNKDNEWLGTGIYFFIDKDKQKAIENAYKWAVNFKHFKYYAVLRSLILVDEDKIINFNDEDWQEIYHKYREGKINETINRGLTIETDRIKFDCQVINEMCKKFGILAIYQQRYIDLLEKRGLPKSEIPNCTILCVRRNELIDKSSIKVEERGCSN</sequence>
<evidence type="ECO:0008006" key="3">
    <source>
        <dbReference type="Google" id="ProtNLM"/>
    </source>
</evidence>
<dbReference type="SUPFAM" id="SSF56399">
    <property type="entry name" value="ADP-ribosylation"/>
    <property type="match status" value="1"/>
</dbReference>
<accession>A0A3M0T2K9</accession>
<organism evidence="1 2">
    <name type="scientific">Clostridium autoethanogenum</name>
    <dbReference type="NCBI Taxonomy" id="84023"/>
    <lineage>
        <taxon>Bacteria</taxon>
        <taxon>Bacillati</taxon>
        <taxon>Bacillota</taxon>
        <taxon>Clostridia</taxon>
        <taxon>Eubacteriales</taxon>
        <taxon>Clostridiaceae</taxon>
        <taxon>Clostridium</taxon>
    </lineage>
</organism>
<reference evidence="1 2" key="1">
    <citation type="submission" date="2018-10" db="EMBL/GenBank/DDBJ databases">
        <title>Genome-centric metagenomics revealed C2 chemical producing, CO utilizing Clostridium with novel acetogenic gene cluster.</title>
        <authorList>
            <person name="Kang H."/>
            <person name="Park B."/>
            <person name="Choi I.G."/>
            <person name="Chang I.S."/>
        </authorList>
    </citation>
    <scope>NUCLEOTIDE SEQUENCE [LARGE SCALE GENOMIC DNA]</scope>
    <source>
        <strain evidence="1 2">H21-9</strain>
    </source>
</reference>
<comment type="caution">
    <text evidence="1">The sequence shown here is derived from an EMBL/GenBank/DDBJ whole genome shotgun (WGS) entry which is preliminary data.</text>
</comment>
<dbReference type="RefSeq" id="WP_122057653.1">
    <property type="nucleotide sequence ID" value="NZ_RFAQ01000001.1"/>
</dbReference>
<gene>
    <name evidence="1" type="ORF">D9O40_00620</name>
</gene>
<protein>
    <recommendedName>
        <fullName evidence="3">DUF3990 domain-containing protein</fullName>
    </recommendedName>
</protein>
<name>A0A3M0T2K9_9CLOT</name>
<dbReference type="EMBL" id="RFAQ01000001">
    <property type="protein sequence ID" value="RMD04889.1"/>
    <property type="molecule type" value="Genomic_DNA"/>
</dbReference>
<dbReference type="Proteomes" id="UP000277999">
    <property type="component" value="Unassembled WGS sequence"/>
</dbReference>
<evidence type="ECO:0000313" key="1">
    <source>
        <dbReference type="EMBL" id="RMD04889.1"/>
    </source>
</evidence>